<feature type="region of interest" description="Disordered" evidence="1">
    <location>
        <begin position="302"/>
        <end position="323"/>
    </location>
</feature>
<dbReference type="EMBL" id="JBITGY010000024">
    <property type="protein sequence ID" value="MFI6505831.1"/>
    <property type="molecule type" value="Genomic_DNA"/>
</dbReference>
<reference evidence="2 3" key="1">
    <citation type="submission" date="2024-10" db="EMBL/GenBank/DDBJ databases">
        <title>The Natural Products Discovery Center: Release of the First 8490 Sequenced Strains for Exploring Actinobacteria Biosynthetic Diversity.</title>
        <authorList>
            <person name="Kalkreuter E."/>
            <person name="Kautsar S.A."/>
            <person name="Yang D."/>
            <person name="Bader C.D."/>
            <person name="Teijaro C.N."/>
            <person name="Fluegel L."/>
            <person name="Davis C.M."/>
            <person name="Simpson J.R."/>
            <person name="Lauterbach L."/>
            <person name="Steele A.D."/>
            <person name="Gui C."/>
            <person name="Meng S."/>
            <person name="Li G."/>
            <person name="Viehrig K."/>
            <person name="Ye F."/>
            <person name="Su P."/>
            <person name="Kiefer A.F."/>
            <person name="Nichols A."/>
            <person name="Cepeda A.J."/>
            <person name="Yan W."/>
            <person name="Fan B."/>
            <person name="Jiang Y."/>
            <person name="Adhikari A."/>
            <person name="Zheng C.-J."/>
            <person name="Schuster L."/>
            <person name="Cowan T.M."/>
            <person name="Smanski M.J."/>
            <person name="Chevrette M.G."/>
            <person name="De Carvalho L.P.S."/>
            <person name="Shen B."/>
        </authorList>
    </citation>
    <scope>NUCLEOTIDE SEQUENCE [LARGE SCALE GENOMIC DNA]</scope>
    <source>
        <strain evidence="2 3">NPDC050545</strain>
    </source>
</reference>
<name>A0ABW7ZCE5_9ACTN</name>
<dbReference type="RefSeq" id="WP_397092237.1">
    <property type="nucleotide sequence ID" value="NZ_JBITGY010000024.1"/>
</dbReference>
<accession>A0ABW7ZCE5</accession>
<gene>
    <name evidence="2" type="ORF">ACIBG2_51220</name>
</gene>
<sequence length="362" mass="39754">MRQTSGKRRQTVTLRGIPEDHSIDRHAFEDVRMRQLPAFFSAILIASTATLTIPASAEAAVPDVIRAIQDQMNKGATIRYTQYGGATLAGRNSYKNHQARVFRYQLLQNGTMVIGKSGITAVSTTRRVEFNRHLLSLPKEHAAEGDRVSQSLLAQTRPHRWVNSNGRFYSTGRLWTTGLPKGKTWARRANRTPAATAFSDSIFNIFEISTLKALIPRATKKRFNLPNPAGKTPDLKVTGFYAGEISAAEWYDLSPTFRAVVGKRPDASYANRMIGWGIDFDKRGLPFKFGAGWLTDAGRGAESSGGAQIDIQSWGPPTAVAEPRPAAVAAVRAPAEGLPEFDDMGETIREHARPTFTPASNQ</sequence>
<evidence type="ECO:0000313" key="3">
    <source>
        <dbReference type="Proteomes" id="UP001612741"/>
    </source>
</evidence>
<comment type="caution">
    <text evidence="2">The sequence shown here is derived from an EMBL/GenBank/DDBJ whole genome shotgun (WGS) entry which is preliminary data.</text>
</comment>
<evidence type="ECO:0000256" key="1">
    <source>
        <dbReference type="SAM" id="MobiDB-lite"/>
    </source>
</evidence>
<proteinExistence type="predicted"/>
<evidence type="ECO:0000313" key="2">
    <source>
        <dbReference type="EMBL" id="MFI6505831.1"/>
    </source>
</evidence>
<protein>
    <recommendedName>
        <fullName evidence="4">MucB/RseB N-terminal domain-containing protein</fullName>
    </recommendedName>
</protein>
<keyword evidence="3" id="KW-1185">Reference proteome</keyword>
<dbReference type="Proteomes" id="UP001612741">
    <property type="component" value="Unassembled WGS sequence"/>
</dbReference>
<evidence type="ECO:0008006" key="4">
    <source>
        <dbReference type="Google" id="ProtNLM"/>
    </source>
</evidence>
<organism evidence="2 3">
    <name type="scientific">Nonomuraea typhae</name>
    <dbReference type="NCBI Taxonomy" id="2603600"/>
    <lineage>
        <taxon>Bacteria</taxon>
        <taxon>Bacillati</taxon>
        <taxon>Actinomycetota</taxon>
        <taxon>Actinomycetes</taxon>
        <taxon>Streptosporangiales</taxon>
        <taxon>Streptosporangiaceae</taxon>
        <taxon>Nonomuraea</taxon>
    </lineage>
</organism>